<evidence type="ECO:0000313" key="2">
    <source>
        <dbReference type="EMBL" id="RRT36911.1"/>
    </source>
</evidence>
<comment type="caution">
    <text evidence="2">The sequence shown here is derived from an EMBL/GenBank/DDBJ whole genome shotgun (WGS) entry which is preliminary data.</text>
</comment>
<feature type="compositionally biased region" description="Basic and acidic residues" evidence="1">
    <location>
        <begin position="24"/>
        <end position="45"/>
    </location>
</feature>
<evidence type="ECO:0000256" key="1">
    <source>
        <dbReference type="SAM" id="MobiDB-lite"/>
    </source>
</evidence>
<gene>
    <name evidence="2" type="ORF">B296_00044800</name>
</gene>
<evidence type="ECO:0000313" key="3">
    <source>
        <dbReference type="Proteomes" id="UP000287651"/>
    </source>
</evidence>
<name>A0A426XBP4_ENSVE</name>
<organism evidence="2 3">
    <name type="scientific">Ensete ventricosum</name>
    <name type="common">Abyssinian banana</name>
    <name type="synonym">Musa ensete</name>
    <dbReference type="NCBI Taxonomy" id="4639"/>
    <lineage>
        <taxon>Eukaryota</taxon>
        <taxon>Viridiplantae</taxon>
        <taxon>Streptophyta</taxon>
        <taxon>Embryophyta</taxon>
        <taxon>Tracheophyta</taxon>
        <taxon>Spermatophyta</taxon>
        <taxon>Magnoliopsida</taxon>
        <taxon>Liliopsida</taxon>
        <taxon>Zingiberales</taxon>
        <taxon>Musaceae</taxon>
        <taxon>Ensete</taxon>
    </lineage>
</organism>
<feature type="region of interest" description="Disordered" evidence="1">
    <location>
        <begin position="1"/>
        <end position="54"/>
    </location>
</feature>
<reference evidence="2 3" key="1">
    <citation type="journal article" date="2014" name="Agronomy (Basel)">
        <title>A Draft Genome Sequence for Ensete ventricosum, the Drought-Tolerant Tree Against Hunger.</title>
        <authorList>
            <person name="Harrison J."/>
            <person name="Moore K.A."/>
            <person name="Paszkiewicz K."/>
            <person name="Jones T."/>
            <person name="Grant M."/>
            <person name="Ambacheew D."/>
            <person name="Muzemil S."/>
            <person name="Studholme D.J."/>
        </authorList>
    </citation>
    <scope>NUCLEOTIDE SEQUENCE [LARGE SCALE GENOMIC DNA]</scope>
</reference>
<dbReference type="AlphaFoldDB" id="A0A426XBP4"/>
<dbReference type="EMBL" id="AMZH03022923">
    <property type="protein sequence ID" value="RRT36911.1"/>
    <property type="molecule type" value="Genomic_DNA"/>
</dbReference>
<protein>
    <submittedName>
        <fullName evidence="2">Uncharacterized protein</fullName>
    </submittedName>
</protein>
<accession>A0A426XBP4</accession>
<dbReference type="Proteomes" id="UP000287651">
    <property type="component" value="Unassembled WGS sequence"/>
</dbReference>
<sequence>MVDRLQAADGVGSHRKQRNSGGSGDREGRRGSRDGSDSKWWGGERRSRKQKRATGEVGCCIGTEEIGEGAATVTGEGYRRGGRLLAAVGGIVNVAGQRLAVTTKAKEG</sequence>
<proteinExistence type="predicted"/>